<evidence type="ECO:0000256" key="4">
    <source>
        <dbReference type="SAM" id="MobiDB-lite"/>
    </source>
</evidence>
<organism evidence="6 7">
    <name type="scientific">Ophiostoma piceae (strain UAMH 11346)</name>
    <name type="common">Sap stain fungus</name>
    <dbReference type="NCBI Taxonomy" id="1262450"/>
    <lineage>
        <taxon>Eukaryota</taxon>
        <taxon>Fungi</taxon>
        <taxon>Dikarya</taxon>
        <taxon>Ascomycota</taxon>
        <taxon>Pezizomycotina</taxon>
        <taxon>Sordariomycetes</taxon>
        <taxon>Sordariomycetidae</taxon>
        <taxon>Ophiostomatales</taxon>
        <taxon>Ophiostomataceae</taxon>
        <taxon>Ophiostoma</taxon>
    </lineage>
</organism>
<gene>
    <name evidence="6" type="ORF">F503_01453</name>
</gene>
<keyword evidence="1" id="KW-0344">Guanine-nucleotide releasing factor</keyword>
<dbReference type="OMA" id="GPLIQFM"/>
<accession>S3BT51</accession>
<evidence type="ECO:0000313" key="7">
    <source>
        <dbReference type="Proteomes" id="UP000016923"/>
    </source>
</evidence>
<dbReference type="VEuPathDB" id="FungiDB:F503_01453"/>
<proteinExistence type="predicted"/>
<dbReference type="PROSITE" id="PS00626">
    <property type="entry name" value="RCC1_2"/>
    <property type="match status" value="4"/>
</dbReference>
<dbReference type="HOGENOM" id="CLU_005210_4_0_1"/>
<name>S3BT51_OPHP1</name>
<reference evidence="6 7" key="1">
    <citation type="journal article" date="2013" name="BMC Genomics">
        <title>The genome and transcriptome of the pine saprophyte Ophiostoma piceae, and a comparison with the bark beetle-associated pine pathogen Grosmannia clavigera.</title>
        <authorList>
            <person name="Haridas S."/>
            <person name="Wang Y."/>
            <person name="Lim L."/>
            <person name="Massoumi Alamouti S."/>
            <person name="Jackman S."/>
            <person name="Docking R."/>
            <person name="Robertson G."/>
            <person name="Birol I."/>
            <person name="Bohlmann J."/>
            <person name="Breuil C."/>
        </authorList>
    </citation>
    <scope>NUCLEOTIDE SEQUENCE [LARGE SCALE GENOMIC DNA]</scope>
    <source>
        <strain evidence="6 7">UAMH 11346</strain>
    </source>
</reference>
<dbReference type="InterPro" id="IPR000408">
    <property type="entry name" value="Reg_chr_condens"/>
</dbReference>
<dbReference type="AlphaFoldDB" id="S3BT51"/>
<evidence type="ECO:0000313" key="6">
    <source>
        <dbReference type="EMBL" id="EPE04449.1"/>
    </source>
</evidence>
<protein>
    <submittedName>
        <fullName evidence="6">Ran exchange factor prp20</fullName>
    </submittedName>
</protein>
<evidence type="ECO:0000259" key="5">
    <source>
        <dbReference type="Pfam" id="PF25390"/>
    </source>
</evidence>
<dbReference type="eggNOG" id="KOG1426">
    <property type="taxonomic scope" value="Eukaryota"/>
</dbReference>
<feature type="compositionally biased region" description="Low complexity" evidence="4">
    <location>
        <begin position="38"/>
        <end position="49"/>
    </location>
</feature>
<dbReference type="OrthoDB" id="61110at2759"/>
<feature type="compositionally biased region" description="Low complexity" evidence="4">
    <location>
        <begin position="156"/>
        <end position="167"/>
    </location>
</feature>
<feature type="repeat" description="RCC1" evidence="3">
    <location>
        <begin position="65"/>
        <end position="123"/>
    </location>
</feature>
<feature type="repeat" description="RCC1" evidence="3">
    <location>
        <begin position="124"/>
        <end position="209"/>
    </location>
</feature>
<dbReference type="GO" id="GO:0005737">
    <property type="term" value="C:cytoplasm"/>
    <property type="evidence" value="ECO:0007669"/>
    <property type="project" value="TreeGrafter"/>
</dbReference>
<feature type="domain" description="RCC1-like" evidence="5">
    <location>
        <begin position="66"/>
        <end position="541"/>
    </location>
</feature>
<dbReference type="PROSITE" id="PS00625">
    <property type="entry name" value="RCC1_1"/>
    <property type="match status" value="1"/>
</dbReference>
<dbReference type="PRINTS" id="PR00633">
    <property type="entry name" value="RCCNDNSATION"/>
</dbReference>
<dbReference type="InterPro" id="IPR058923">
    <property type="entry name" value="RCC1-like_dom"/>
</dbReference>
<dbReference type="PANTHER" id="PTHR45982:SF1">
    <property type="entry name" value="REGULATOR OF CHROMOSOME CONDENSATION"/>
    <property type="match status" value="1"/>
</dbReference>
<dbReference type="Pfam" id="PF25390">
    <property type="entry name" value="WD40_RLD"/>
    <property type="match status" value="1"/>
</dbReference>
<dbReference type="Gene3D" id="2.130.10.30">
    <property type="entry name" value="Regulator of chromosome condensation 1/beta-lactamase-inhibitor protein II"/>
    <property type="match status" value="1"/>
</dbReference>
<evidence type="ECO:0000256" key="2">
    <source>
        <dbReference type="ARBA" id="ARBA00022737"/>
    </source>
</evidence>
<dbReference type="InterPro" id="IPR009091">
    <property type="entry name" value="RCC1/BLIP-II"/>
</dbReference>
<feature type="repeat" description="RCC1" evidence="3">
    <location>
        <begin position="348"/>
        <end position="409"/>
    </location>
</feature>
<feature type="region of interest" description="Disordered" evidence="4">
    <location>
        <begin position="1"/>
        <end position="60"/>
    </location>
</feature>
<feature type="repeat" description="RCC1" evidence="3">
    <location>
        <begin position="210"/>
        <end position="268"/>
    </location>
</feature>
<feature type="repeat" description="RCC1" evidence="3">
    <location>
        <begin position="410"/>
        <end position="485"/>
    </location>
</feature>
<feature type="region of interest" description="Disordered" evidence="4">
    <location>
        <begin position="135"/>
        <end position="183"/>
    </location>
</feature>
<feature type="repeat" description="RCC1" evidence="3">
    <location>
        <begin position="281"/>
        <end position="347"/>
    </location>
</feature>
<evidence type="ECO:0000256" key="1">
    <source>
        <dbReference type="ARBA" id="ARBA00022658"/>
    </source>
</evidence>
<dbReference type="PROSITE" id="PS50012">
    <property type="entry name" value="RCC1_3"/>
    <property type="match status" value="6"/>
</dbReference>
<evidence type="ECO:0000256" key="3">
    <source>
        <dbReference type="PROSITE-ProRule" id="PRU00235"/>
    </source>
</evidence>
<feature type="compositionally biased region" description="Polar residues" evidence="4">
    <location>
        <begin position="28"/>
        <end position="37"/>
    </location>
</feature>
<dbReference type="EMBL" id="KE148161">
    <property type="protein sequence ID" value="EPE04449.1"/>
    <property type="molecule type" value="Genomic_DNA"/>
</dbReference>
<dbReference type="PANTHER" id="PTHR45982">
    <property type="entry name" value="REGULATOR OF CHROMOSOME CONDENSATION"/>
    <property type="match status" value="1"/>
</dbReference>
<dbReference type="STRING" id="1262450.S3BT51"/>
<keyword evidence="2" id="KW-0677">Repeat</keyword>
<keyword evidence="7" id="KW-1185">Reference proteome</keyword>
<dbReference type="SUPFAM" id="SSF50985">
    <property type="entry name" value="RCC1/BLIP-II"/>
    <property type="match status" value="1"/>
</dbReference>
<sequence length="547" mass="56765">MAQASQKRGTVSKDGPAKRARATHSTRRTQPATTNKQRTATARGTARGASPATPPSLNTAPTTVLDVFVFGNGDAGELGLGPEIVDVKRPRPNPFLSATASPAAFEIVQLACGGMHSVALTRDNRIVTWGVNDGGALGRDTDWEGGMTEIKEGDSGSDSDSSSDSSSAKASLNPHESIPTAIDPSSFPAGTVFVQVAAGDSCSFALTDTGLVYGWGMFRTPDGKEFFLPNPTTGELGEKQHVPVRIPGLQGITQIAAGANHALALQGRADGPRHTRAGTSTHLWAWGCNDQHQLGRRLVRRRCPLHRDNVVLQAAVEPALVEIRGTTAEDVALVATGEYHAFAVGASGRVWAWGLNTFGETGAAPTELQRRGADASPTVSAPTQVTSLAGERVVALAGGGHHSAAVTADGRCLAWGRIDAGQLGIALGVLEAADAERDVADRRLLRDEHGRPRACLLPATVDLGTDAAAVSVACGTEHTLVVTSASPHAVFGAGFNGQSQLGLGGGDDDDDEVFIATCLRSKTLRDRRLTWAGAGGQFSMVAGPRPG</sequence>
<dbReference type="Proteomes" id="UP000016923">
    <property type="component" value="Unassembled WGS sequence"/>
</dbReference>
<feature type="compositionally biased region" description="Basic residues" evidence="4">
    <location>
        <begin position="18"/>
        <end position="27"/>
    </location>
</feature>
<dbReference type="InterPro" id="IPR051553">
    <property type="entry name" value="Ran_GTPase-activating"/>
</dbReference>
<dbReference type="GO" id="GO:0005085">
    <property type="term" value="F:guanyl-nucleotide exchange factor activity"/>
    <property type="evidence" value="ECO:0007669"/>
    <property type="project" value="TreeGrafter"/>
</dbReference>